<evidence type="ECO:0000256" key="1">
    <source>
        <dbReference type="SAM" id="MobiDB-lite"/>
    </source>
</evidence>
<feature type="region of interest" description="Disordered" evidence="1">
    <location>
        <begin position="101"/>
        <end position="129"/>
    </location>
</feature>
<evidence type="ECO:0000313" key="3">
    <source>
        <dbReference type="Proteomes" id="UP001165124"/>
    </source>
</evidence>
<dbReference type="EMBL" id="BSRZ01000008">
    <property type="protein sequence ID" value="GLW65184.1"/>
    <property type="molecule type" value="Genomic_DNA"/>
</dbReference>
<sequence>MKVRPIFYGSRRSGVALTRPGSELAVLAVGGRARAAPSPRWRGDPLRRRSWRWGSSTRPQSLPVTCGADGWPRLRGRPGVAGSAVVGGGAVGVPVRGGWVVPRPPDGRASDGRAGRENRAVTWMNPGTR</sequence>
<comment type="caution">
    <text evidence="2">The sequence shown here is derived from an EMBL/GenBank/DDBJ whole genome shotgun (WGS) entry which is preliminary data.</text>
</comment>
<gene>
    <name evidence="2" type="ORF">Arub01_34280</name>
</gene>
<dbReference type="Proteomes" id="UP001165124">
    <property type="component" value="Unassembled WGS sequence"/>
</dbReference>
<dbReference type="AlphaFoldDB" id="A0A9W6PY55"/>
<evidence type="ECO:0000313" key="2">
    <source>
        <dbReference type="EMBL" id="GLW65184.1"/>
    </source>
</evidence>
<name>A0A9W6PY55_9ACTN</name>
<organism evidence="2 3">
    <name type="scientific">Actinomadura rubrobrunea</name>
    <dbReference type="NCBI Taxonomy" id="115335"/>
    <lineage>
        <taxon>Bacteria</taxon>
        <taxon>Bacillati</taxon>
        <taxon>Actinomycetota</taxon>
        <taxon>Actinomycetes</taxon>
        <taxon>Streptosporangiales</taxon>
        <taxon>Thermomonosporaceae</taxon>
        <taxon>Actinomadura</taxon>
    </lineage>
</organism>
<accession>A0A9W6PY55</accession>
<proteinExistence type="predicted"/>
<reference evidence="2" key="1">
    <citation type="submission" date="2023-02" db="EMBL/GenBank/DDBJ databases">
        <title>Actinomadura rubrobrunea NBRC 14622.</title>
        <authorList>
            <person name="Ichikawa N."/>
            <person name="Sato H."/>
            <person name="Tonouchi N."/>
        </authorList>
    </citation>
    <scope>NUCLEOTIDE SEQUENCE</scope>
    <source>
        <strain evidence="2">NBRC 14622</strain>
    </source>
</reference>
<keyword evidence="3" id="KW-1185">Reference proteome</keyword>
<feature type="compositionally biased region" description="Basic and acidic residues" evidence="1">
    <location>
        <begin position="105"/>
        <end position="119"/>
    </location>
</feature>
<protein>
    <submittedName>
        <fullName evidence="2">Uncharacterized protein</fullName>
    </submittedName>
</protein>